<dbReference type="AlphaFoldDB" id="A0AB34JFM1"/>
<dbReference type="EMBL" id="JBGBPQ010000009">
    <property type="protein sequence ID" value="KAL1519414.1"/>
    <property type="molecule type" value="Genomic_DNA"/>
</dbReference>
<dbReference type="Pfam" id="PF14226">
    <property type="entry name" value="DIOX_N"/>
    <property type="match status" value="1"/>
</dbReference>
<reference evidence="3 4" key="1">
    <citation type="journal article" date="2024" name="Science">
        <title>Giant polyketide synthase enzymes in the biosynthesis of giant marine polyether toxins.</title>
        <authorList>
            <person name="Fallon T.R."/>
            <person name="Shende V.V."/>
            <person name="Wierzbicki I.H."/>
            <person name="Pendleton A.L."/>
            <person name="Watervoot N.F."/>
            <person name="Auber R.P."/>
            <person name="Gonzalez D.J."/>
            <person name="Wisecaver J.H."/>
            <person name="Moore B.S."/>
        </authorList>
    </citation>
    <scope>NUCLEOTIDE SEQUENCE [LARGE SCALE GENOMIC DNA]</scope>
    <source>
        <strain evidence="3 4">12B1</strain>
    </source>
</reference>
<dbReference type="Proteomes" id="UP001515480">
    <property type="component" value="Unassembled WGS sequence"/>
</dbReference>
<organism evidence="3 4">
    <name type="scientific">Prymnesium parvum</name>
    <name type="common">Toxic golden alga</name>
    <dbReference type="NCBI Taxonomy" id="97485"/>
    <lineage>
        <taxon>Eukaryota</taxon>
        <taxon>Haptista</taxon>
        <taxon>Haptophyta</taxon>
        <taxon>Prymnesiophyceae</taxon>
        <taxon>Prymnesiales</taxon>
        <taxon>Prymnesiaceae</taxon>
        <taxon>Prymnesium</taxon>
    </lineage>
</organism>
<evidence type="ECO:0000256" key="1">
    <source>
        <dbReference type="RuleBase" id="RU003682"/>
    </source>
</evidence>
<dbReference type="PRINTS" id="PR00682">
    <property type="entry name" value="IPNSYNTHASE"/>
</dbReference>
<dbReference type="InterPro" id="IPR027443">
    <property type="entry name" value="IPNS-like_sf"/>
</dbReference>
<keyword evidence="1" id="KW-0408">Iron</keyword>
<keyword evidence="4" id="KW-1185">Reference proteome</keyword>
<dbReference type="PANTHER" id="PTHR47990">
    <property type="entry name" value="2-OXOGLUTARATE (2OG) AND FE(II)-DEPENDENT OXYGENASE SUPERFAMILY PROTEIN-RELATED"/>
    <property type="match status" value="1"/>
</dbReference>
<dbReference type="Gene3D" id="2.60.120.330">
    <property type="entry name" value="B-lactam Antibiotic, Isopenicillin N Synthase, Chain"/>
    <property type="match status" value="1"/>
</dbReference>
<keyword evidence="1" id="KW-0560">Oxidoreductase</keyword>
<dbReference type="Pfam" id="PF03171">
    <property type="entry name" value="2OG-FeII_Oxy"/>
    <property type="match status" value="1"/>
</dbReference>
<dbReference type="GO" id="GO:0016491">
    <property type="term" value="F:oxidoreductase activity"/>
    <property type="evidence" value="ECO:0007669"/>
    <property type="project" value="UniProtKB-KW"/>
</dbReference>
<dbReference type="PROSITE" id="PS51471">
    <property type="entry name" value="FE2OG_OXY"/>
    <property type="match status" value="1"/>
</dbReference>
<feature type="domain" description="Fe2OG dioxygenase" evidence="2">
    <location>
        <begin position="214"/>
        <end position="327"/>
    </location>
</feature>
<dbReference type="InterPro" id="IPR005123">
    <property type="entry name" value="Oxoglu/Fe-dep_dioxygenase_dom"/>
</dbReference>
<dbReference type="GO" id="GO:0046872">
    <property type="term" value="F:metal ion binding"/>
    <property type="evidence" value="ECO:0007669"/>
    <property type="project" value="UniProtKB-KW"/>
</dbReference>
<dbReference type="SUPFAM" id="SSF51197">
    <property type="entry name" value="Clavaminate synthase-like"/>
    <property type="match status" value="1"/>
</dbReference>
<sequence length="363" mass="39893">MEPTRLAAEREAALQREAASWAAPTDPELIPWATEAEIPVLDLGPYFASGKVDDLEAVARRLREAADATGFHYVSNHGVPSSLIEEAFDAARRFHALPAEQKSRLAMDTLPSKDSEVRAGCGYIETANRKLPAREKANMVAAFIVKREIGPRDVILDKMPWPDENVLGDAIAGFRATVERYCAAMEALALRMLPIYAVALGLRPGWFDAAFRAPLFRLRLSAYEATPRGEYGINPHVDTSFFTILAPSGPGLIVQTRTKGNRAWVRAPHKPEAFVINFGELLAQITNDSWPATRHYALNPAESAIAHGCDGGTFKHLRFSLPFFFNATPTYPMAVLPTCTDSENPPRYPPMSYLEGQGVAQGE</sequence>
<evidence type="ECO:0000259" key="2">
    <source>
        <dbReference type="PROSITE" id="PS51471"/>
    </source>
</evidence>
<comment type="similarity">
    <text evidence="1">Belongs to the iron/ascorbate-dependent oxidoreductase family.</text>
</comment>
<dbReference type="InterPro" id="IPR044861">
    <property type="entry name" value="IPNS-like_FE2OG_OXY"/>
</dbReference>
<comment type="caution">
    <text evidence="3">The sequence shown here is derived from an EMBL/GenBank/DDBJ whole genome shotgun (WGS) entry which is preliminary data.</text>
</comment>
<dbReference type="InterPro" id="IPR050231">
    <property type="entry name" value="Iron_ascorbate_oxido_reductase"/>
</dbReference>
<gene>
    <name evidence="3" type="ORF">AB1Y20_022938</name>
</gene>
<evidence type="ECO:0000313" key="3">
    <source>
        <dbReference type="EMBL" id="KAL1519414.1"/>
    </source>
</evidence>
<evidence type="ECO:0000313" key="4">
    <source>
        <dbReference type="Proteomes" id="UP001515480"/>
    </source>
</evidence>
<protein>
    <recommendedName>
        <fullName evidence="2">Fe2OG dioxygenase domain-containing protein</fullName>
    </recommendedName>
</protein>
<dbReference type="InterPro" id="IPR026992">
    <property type="entry name" value="DIOX_N"/>
</dbReference>
<name>A0AB34JFM1_PRYPA</name>
<keyword evidence="1" id="KW-0479">Metal-binding</keyword>
<accession>A0AB34JFM1</accession>
<proteinExistence type="inferred from homology"/>